<reference evidence="15" key="1">
    <citation type="submission" date="2021-07" db="EMBL/GenBank/DDBJ databases">
        <authorList>
            <person name="Branca A.L. A."/>
        </authorList>
    </citation>
    <scope>NUCLEOTIDE SEQUENCE</scope>
</reference>
<dbReference type="InterPro" id="IPR013121">
    <property type="entry name" value="Fe_red_NAD-bd_6"/>
</dbReference>
<dbReference type="PANTHER" id="PTHR32361">
    <property type="entry name" value="FERRIC/CUPRIC REDUCTASE TRANSMEMBRANE COMPONENT"/>
    <property type="match status" value="1"/>
</dbReference>
<dbReference type="Gene3D" id="3.40.50.80">
    <property type="entry name" value="Nucleotide-binding domain of ferredoxin-NADP reductase (FNR) module"/>
    <property type="match status" value="1"/>
</dbReference>
<dbReference type="Pfam" id="PF01794">
    <property type="entry name" value="Ferric_reduct"/>
    <property type="match status" value="1"/>
</dbReference>
<dbReference type="InterPro" id="IPR039261">
    <property type="entry name" value="FNR_nucleotide-bd"/>
</dbReference>
<feature type="transmembrane region" description="Helical" evidence="13">
    <location>
        <begin position="228"/>
        <end position="250"/>
    </location>
</feature>
<comment type="caution">
    <text evidence="15">The sequence shown here is derived from an EMBL/GenBank/DDBJ whole genome shotgun (WGS) entry which is preliminary data.</text>
</comment>
<dbReference type="InterPro" id="IPR017927">
    <property type="entry name" value="FAD-bd_FR_type"/>
</dbReference>
<evidence type="ECO:0000256" key="11">
    <source>
        <dbReference type="ARBA" id="ARBA00023136"/>
    </source>
</evidence>
<dbReference type="GO" id="GO:0006826">
    <property type="term" value="P:iron ion transport"/>
    <property type="evidence" value="ECO:0007669"/>
    <property type="project" value="UniProtKB-ARBA"/>
</dbReference>
<keyword evidence="11 13" id="KW-0472">Membrane</keyword>
<dbReference type="GO" id="GO:0015677">
    <property type="term" value="P:copper ion import"/>
    <property type="evidence" value="ECO:0007669"/>
    <property type="project" value="TreeGrafter"/>
</dbReference>
<dbReference type="EMBL" id="CAJVNV010000644">
    <property type="protein sequence ID" value="CAG8336826.1"/>
    <property type="molecule type" value="Genomic_DNA"/>
</dbReference>
<evidence type="ECO:0000259" key="14">
    <source>
        <dbReference type="PROSITE" id="PS51384"/>
    </source>
</evidence>
<dbReference type="InterPro" id="IPR017938">
    <property type="entry name" value="Riboflavin_synthase-like_b-brl"/>
</dbReference>
<evidence type="ECO:0000256" key="3">
    <source>
        <dbReference type="ARBA" id="ARBA00012668"/>
    </source>
</evidence>
<evidence type="ECO:0000256" key="13">
    <source>
        <dbReference type="SAM" id="Phobius"/>
    </source>
</evidence>
<gene>
    <name evidence="15" type="ORF">PNAL_LOCUS10736</name>
</gene>
<dbReference type="PROSITE" id="PS51384">
    <property type="entry name" value="FAD_FR"/>
    <property type="match status" value="1"/>
</dbReference>
<dbReference type="GO" id="GO:0006879">
    <property type="term" value="P:intracellular iron ion homeostasis"/>
    <property type="evidence" value="ECO:0007669"/>
    <property type="project" value="TreeGrafter"/>
</dbReference>
<keyword evidence="7" id="KW-0249">Electron transport</keyword>
<sequence length="500" mass="56298">MTYFAITRFLTTPEAIYGVVLGLMALSFVLYRLTLCTFSFLSTSPFLSSRVRPFLLRHVIYARSYWHFASLGRTSRTHSMLIVLYFAGTGVCNIVRVHSVQDAGKRAAKLSLINLFPMFLGGGYEFSARLLGVSLHSYGFLHRLFALVALVEALAHVIIVARSRAISWANEMQFYGLLAASMLLALVILPLVKKRVYEVFLVTHIGCAVTMIYGVWQHIRSAEGNFWVFPLVFACTFVITGVLQLIRIIYRNVVIGKSHVRMNLQPYVGDVARMTLSLPRPWVVRAGQRINLGVPSVGIFYIFQSHPFAISWWENDVNGRAVSISILLRPRSGFTKRLFDRIEPNRECGAWIDGPFGPSSVSWRLNCNVGDYGHAFMIATGIGIAAQLPYIKELLDGHEKAQVRTQVISLVWQLDRVGDYESVRDLLQTLVRQDNGYMLHVSIYDPLRAHSENEIQHIGENGLIDVRSGRVSWEEQLDIEIGNQMGKMIVLGKPCSLPSL</sequence>
<keyword evidence="10" id="KW-0406">Ion transport</keyword>
<keyword evidence="8 13" id="KW-1133">Transmembrane helix</keyword>
<dbReference type="SUPFAM" id="SSF63380">
    <property type="entry name" value="Riboflavin synthase domain-like"/>
    <property type="match status" value="1"/>
</dbReference>
<dbReference type="AlphaFoldDB" id="A0A9W4ISV9"/>
<dbReference type="CDD" id="cd06186">
    <property type="entry name" value="NOX_Duox_like_FAD_NADP"/>
    <property type="match status" value="1"/>
</dbReference>
<evidence type="ECO:0000256" key="1">
    <source>
        <dbReference type="ARBA" id="ARBA00004651"/>
    </source>
</evidence>
<dbReference type="InterPro" id="IPR013112">
    <property type="entry name" value="FAD-bd_8"/>
</dbReference>
<evidence type="ECO:0000256" key="6">
    <source>
        <dbReference type="ARBA" id="ARBA00022692"/>
    </source>
</evidence>
<dbReference type="Pfam" id="PF08030">
    <property type="entry name" value="NAD_binding_6"/>
    <property type="match status" value="1"/>
</dbReference>
<dbReference type="PANTHER" id="PTHR32361:SF26">
    <property type="entry name" value="FAD-BINDING 8 DOMAIN-CONTAINING PROTEIN-RELATED"/>
    <property type="match status" value="1"/>
</dbReference>
<feature type="transmembrane region" description="Helical" evidence="13">
    <location>
        <begin position="78"/>
        <end position="95"/>
    </location>
</feature>
<evidence type="ECO:0000256" key="4">
    <source>
        <dbReference type="ARBA" id="ARBA00022448"/>
    </source>
</evidence>
<dbReference type="GO" id="GO:0052851">
    <property type="term" value="F:ferric-chelate reductase (NADPH) activity"/>
    <property type="evidence" value="ECO:0007669"/>
    <property type="project" value="UniProtKB-EC"/>
</dbReference>
<comment type="similarity">
    <text evidence="2">Belongs to the ferric reductase (FRE) family.</text>
</comment>
<keyword evidence="6 13" id="KW-0812">Transmembrane</keyword>
<evidence type="ECO:0000256" key="10">
    <source>
        <dbReference type="ARBA" id="ARBA00023065"/>
    </source>
</evidence>
<name>A0A9W4ISV9_PENNA</name>
<organism evidence="15 16">
    <name type="scientific">Penicillium nalgiovense</name>
    <dbReference type="NCBI Taxonomy" id="60175"/>
    <lineage>
        <taxon>Eukaryota</taxon>
        <taxon>Fungi</taxon>
        <taxon>Dikarya</taxon>
        <taxon>Ascomycota</taxon>
        <taxon>Pezizomycotina</taxon>
        <taxon>Eurotiomycetes</taxon>
        <taxon>Eurotiomycetidae</taxon>
        <taxon>Eurotiales</taxon>
        <taxon>Aspergillaceae</taxon>
        <taxon>Penicillium</taxon>
    </lineage>
</organism>
<evidence type="ECO:0000256" key="9">
    <source>
        <dbReference type="ARBA" id="ARBA00023002"/>
    </source>
</evidence>
<dbReference type="InterPro" id="IPR013130">
    <property type="entry name" value="Fe3_Rdtase_TM_dom"/>
</dbReference>
<feature type="transmembrane region" description="Helical" evidence="13">
    <location>
        <begin position="15"/>
        <end position="33"/>
    </location>
</feature>
<dbReference type="SUPFAM" id="SSF52343">
    <property type="entry name" value="Ferredoxin reductase-like, C-terminal NADP-linked domain"/>
    <property type="match status" value="1"/>
</dbReference>
<evidence type="ECO:0000256" key="12">
    <source>
        <dbReference type="ARBA" id="ARBA00048483"/>
    </source>
</evidence>
<evidence type="ECO:0000256" key="5">
    <source>
        <dbReference type="ARBA" id="ARBA00022475"/>
    </source>
</evidence>
<comment type="subcellular location">
    <subcellularLocation>
        <location evidence="1">Cell membrane</location>
        <topology evidence="1">Multi-pass membrane protein</topology>
    </subcellularLocation>
</comment>
<keyword evidence="5" id="KW-1003">Cell membrane</keyword>
<feature type="transmembrane region" description="Helical" evidence="13">
    <location>
        <begin position="198"/>
        <end position="216"/>
    </location>
</feature>
<dbReference type="EC" id="1.16.1.9" evidence="3"/>
<evidence type="ECO:0000256" key="8">
    <source>
        <dbReference type="ARBA" id="ARBA00022989"/>
    </source>
</evidence>
<feature type="domain" description="FAD-binding FR-type" evidence="14">
    <location>
        <begin position="247"/>
        <end position="362"/>
    </location>
</feature>
<protein>
    <recommendedName>
        <fullName evidence="3">ferric-chelate reductase (NADPH)</fullName>
        <ecNumber evidence="3">1.16.1.9</ecNumber>
    </recommendedName>
</protein>
<dbReference type="Proteomes" id="UP001153461">
    <property type="component" value="Unassembled WGS sequence"/>
</dbReference>
<accession>A0A9W4ISV9</accession>
<evidence type="ECO:0000313" key="16">
    <source>
        <dbReference type="Proteomes" id="UP001153461"/>
    </source>
</evidence>
<keyword evidence="9" id="KW-0560">Oxidoreductase</keyword>
<keyword evidence="4" id="KW-0813">Transport</keyword>
<evidence type="ECO:0000313" key="15">
    <source>
        <dbReference type="EMBL" id="CAG8336826.1"/>
    </source>
</evidence>
<feature type="transmembrane region" description="Helical" evidence="13">
    <location>
        <begin position="174"/>
        <end position="192"/>
    </location>
</feature>
<dbReference type="Pfam" id="PF08022">
    <property type="entry name" value="FAD_binding_8"/>
    <property type="match status" value="1"/>
</dbReference>
<dbReference type="GO" id="GO:0005886">
    <property type="term" value="C:plasma membrane"/>
    <property type="evidence" value="ECO:0007669"/>
    <property type="project" value="UniProtKB-SubCell"/>
</dbReference>
<feature type="transmembrane region" description="Helical" evidence="13">
    <location>
        <begin position="107"/>
        <end position="124"/>
    </location>
</feature>
<dbReference type="InterPro" id="IPR051410">
    <property type="entry name" value="Ferric/Cupric_Reductase"/>
</dbReference>
<proteinExistence type="inferred from homology"/>
<comment type="catalytic activity">
    <reaction evidence="12">
        <text>2 a Fe(II)-siderophore + NADP(+) + H(+) = 2 a Fe(III)-siderophore + NADPH</text>
        <dbReference type="Rhea" id="RHEA:28795"/>
        <dbReference type="Rhea" id="RHEA-COMP:11342"/>
        <dbReference type="Rhea" id="RHEA-COMP:11344"/>
        <dbReference type="ChEBI" id="CHEBI:15378"/>
        <dbReference type="ChEBI" id="CHEBI:29033"/>
        <dbReference type="ChEBI" id="CHEBI:29034"/>
        <dbReference type="ChEBI" id="CHEBI:57783"/>
        <dbReference type="ChEBI" id="CHEBI:58349"/>
        <dbReference type="EC" id="1.16.1.9"/>
    </reaction>
</comment>
<evidence type="ECO:0000256" key="2">
    <source>
        <dbReference type="ARBA" id="ARBA00006278"/>
    </source>
</evidence>
<feature type="transmembrane region" description="Helical" evidence="13">
    <location>
        <begin position="144"/>
        <end position="162"/>
    </location>
</feature>
<evidence type="ECO:0000256" key="7">
    <source>
        <dbReference type="ARBA" id="ARBA00022982"/>
    </source>
</evidence>